<dbReference type="Proteomes" id="UP001152759">
    <property type="component" value="Chromosome 3"/>
</dbReference>
<dbReference type="InterPro" id="IPR018108">
    <property type="entry name" value="MCP_transmembrane"/>
</dbReference>
<keyword evidence="7" id="KW-0496">Mitochondrion</keyword>
<evidence type="ECO:0008006" key="13">
    <source>
        <dbReference type="Google" id="ProtNLM"/>
    </source>
</evidence>
<dbReference type="PRINTS" id="PR00926">
    <property type="entry name" value="MITOCARRIER"/>
</dbReference>
<feature type="repeat" description="Solcar" evidence="9">
    <location>
        <begin position="10"/>
        <end position="97"/>
    </location>
</feature>
<dbReference type="InterPro" id="IPR002067">
    <property type="entry name" value="MCP"/>
</dbReference>
<evidence type="ECO:0000256" key="10">
    <source>
        <dbReference type="RuleBase" id="RU000488"/>
    </source>
</evidence>
<dbReference type="InterPro" id="IPR023395">
    <property type="entry name" value="MCP_dom_sf"/>
</dbReference>
<feature type="repeat" description="Solcar" evidence="9">
    <location>
        <begin position="219"/>
        <end position="306"/>
    </location>
</feature>
<dbReference type="PROSITE" id="PS50920">
    <property type="entry name" value="SOLCAR"/>
    <property type="match status" value="3"/>
</dbReference>
<keyword evidence="3 10" id="KW-0813">Transport</keyword>
<evidence type="ECO:0000256" key="7">
    <source>
        <dbReference type="ARBA" id="ARBA00023128"/>
    </source>
</evidence>
<dbReference type="GO" id="GO:0005743">
    <property type="term" value="C:mitochondrial inner membrane"/>
    <property type="evidence" value="ECO:0007669"/>
    <property type="project" value="UniProtKB-SubCell"/>
</dbReference>
<protein>
    <recommendedName>
        <fullName evidence="13">Graves disease carrier protein</fullName>
    </recommendedName>
</protein>
<name>A0A9P0F3M1_BEMTA</name>
<accession>A0A9P0F3M1</accession>
<evidence type="ECO:0000256" key="6">
    <source>
        <dbReference type="ARBA" id="ARBA00022792"/>
    </source>
</evidence>
<reference evidence="11" key="1">
    <citation type="submission" date="2021-12" db="EMBL/GenBank/DDBJ databases">
        <authorList>
            <person name="King R."/>
        </authorList>
    </citation>
    <scope>NUCLEOTIDE SEQUENCE</scope>
</reference>
<evidence type="ECO:0000256" key="2">
    <source>
        <dbReference type="ARBA" id="ARBA00006375"/>
    </source>
</evidence>
<dbReference type="OrthoDB" id="270584at2759"/>
<dbReference type="AlphaFoldDB" id="A0A9P0F3M1"/>
<gene>
    <name evidence="11" type="ORF">BEMITA_LOCUS5863</name>
</gene>
<keyword evidence="12" id="KW-1185">Reference proteome</keyword>
<evidence type="ECO:0000256" key="3">
    <source>
        <dbReference type="ARBA" id="ARBA00022448"/>
    </source>
</evidence>
<keyword evidence="4 9" id="KW-0812">Transmembrane</keyword>
<keyword evidence="5" id="KW-0677">Repeat</keyword>
<dbReference type="Pfam" id="PF00153">
    <property type="entry name" value="Mito_carr"/>
    <property type="match status" value="3"/>
</dbReference>
<dbReference type="Gene3D" id="1.50.40.10">
    <property type="entry name" value="Mitochondrial carrier domain"/>
    <property type="match status" value="1"/>
</dbReference>
<evidence type="ECO:0000256" key="8">
    <source>
        <dbReference type="ARBA" id="ARBA00023136"/>
    </source>
</evidence>
<proteinExistence type="inferred from homology"/>
<comment type="similarity">
    <text evidence="2 10">Belongs to the mitochondrial carrier (TC 2.A.29) family.</text>
</comment>
<evidence type="ECO:0000256" key="4">
    <source>
        <dbReference type="ARBA" id="ARBA00022692"/>
    </source>
</evidence>
<dbReference type="InterPro" id="IPR002167">
    <property type="entry name" value="GDC-like"/>
</dbReference>
<keyword evidence="6" id="KW-0999">Mitochondrion inner membrane</keyword>
<dbReference type="KEGG" id="btab:109043885"/>
<dbReference type="PANTHER" id="PTHR24089">
    <property type="entry name" value="SOLUTE CARRIER FAMILY 25"/>
    <property type="match status" value="1"/>
</dbReference>
<feature type="repeat" description="Solcar" evidence="9">
    <location>
        <begin position="105"/>
        <end position="193"/>
    </location>
</feature>
<dbReference type="GO" id="GO:0055085">
    <property type="term" value="P:transmembrane transport"/>
    <property type="evidence" value="ECO:0007669"/>
    <property type="project" value="InterPro"/>
</dbReference>
<evidence type="ECO:0000313" key="11">
    <source>
        <dbReference type="EMBL" id="CAH0386790.1"/>
    </source>
</evidence>
<evidence type="ECO:0000256" key="1">
    <source>
        <dbReference type="ARBA" id="ARBA00004448"/>
    </source>
</evidence>
<sequence>MATQPDTSSANFICKSLLAGGVAGMCSKTAVAPLDRIKILLQAHNKHYKHLGVFSGLKTIVEKETFIALYKGNGAQMVRIFPYAATQFTAFEIYKRTFTSVLGSGSHIAKFFSGSAAGVTAVTLTYPLDTIRARLAFQVSGEHVYTGIIHTGVSIFKEEGGVRALYRGFVPTLCGMVPYAGFSFYCFEMLKFFCMKYIPNITCTPCKRNTGGLVLIVPAKLLCGGVAGAVAQSVSYPLDVTRRRMQLAMMNPDTHKFGSGMVQTLKAIYKENGVFRGLYRGMSINYLRAIPMVAVSFSTYELLKQALQLDTGIDIKTG</sequence>
<dbReference type="PRINTS" id="PR00928">
    <property type="entry name" value="GRAVESDC"/>
</dbReference>
<organism evidence="11 12">
    <name type="scientific">Bemisia tabaci</name>
    <name type="common">Sweetpotato whitefly</name>
    <name type="synonym">Aleurodes tabaci</name>
    <dbReference type="NCBI Taxonomy" id="7038"/>
    <lineage>
        <taxon>Eukaryota</taxon>
        <taxon>Metazoa</taxon>
        <taxon>Ecdysozoa</taxon>
        <taxon>Arthropoda</taxon>
        <taxon>Hexapoda</taxon>
        <taxon>Insecta</taxon>
        <taxon>Pterygota</taxon>
        <taxon>Neoptera</taxon>
        <taxon>Paraneoptera</taxon>
        <taxon>Hemiptera</taxon>
        <taxon>Sternorrhyncha</taxon>
        <taxon>Aleyrodoidea</taxon>
        <taxon>Aleyrodidae</taxon>
        <taxon>Aleyrodinae</taxon>
        <taxon>Bemisia</taxon>
    </lineage>
</organism>
<dbReference type="EMBL" id="OU963864">
    <property type="protein sequence ID" value="CAH0386790.1"/>
    <property type="molecule type" value="Genomic_DNA"/>
</dbReference>
<keyword evidence="8 9" id="KW-0472">Membrane</keyword>
<evidence type="ECO:0000256" key="9">
    <source>
        <dbReference type="PROSITE-ProRule" id="PRU00282"/>
    </source>
</evidence>
<evidence type="ECO:0000313" key="12">
    <source>
        <dbReference type="Proteomes" id="UP001152759"/>
    </source>
</evidence>
<evidence type="ECO:0000256" key="5">
    <source>
        <dbReference type="ARBA" id="ARBA00022737"/>
    </source>
</evidence>
<dbReference type="SUPFAM" id="SSF103506">
    <property type="entry name" value="Mitochondrial carrier"/>
    <property type="match status" value="1"/>
</dbReference>
<comment type="subcellular location">
    <subcellularLocation>
        <location evidence="1">Mitochondrion inner membrane</location>
        <topology evidence="1">Multi-pass membrane protein</topology>
    </subcellularLocation>
</comment>